<evidence type="ECO:0000313" key="2">
    <source>
        <dbReference type="Proteomes" id="UP001418222"/>
    </source>
</evidence>
<dbReference type="EMBL" id="JBBWWQ010000011">
    <property type="protein sequence ID" value="KAK8936214.1"/>
    <property type="molecule type" value="Genomic_DNA"/>
</dbReference>
<dbReference type="AlphaFoldDB" id="A0AAP0G426"/>
<reference evidence="1 2" key="1">
    <citation type="journal article" date="2022" name="Nat. Plants">
        <title>Genomes of leafy and leafless Platanthera orchids illuminate the evolution of mycoheterotrophy.</title>
        <authorList>
            <person name="Li M.H."/>
            <person name="Liu K.W."/>
            <person name="Li Z."/>
            <person name="Lu H.C."/>
            <person name="Ye Q.L."/>
            <person name="Zhang D."/>
            <person name="Wang J.Y."/>
            <person name="Li Y.F."/>
            <person name="Zhong Z.M."/>
            <person name="Liu X."/>
            <person name="Yu X."/>
            <person name="Liu D.K."/>
            <person name="Tu X.D."/>
            <person name="Liu B."/>
            <person name="Hao Y."/>
            <person name="Liao X.Y."/>
            <person name="Jiang Y.T."/>
            <person name="Sun W.H."/>
            <person name="Chen J."/>
            <person name="Chen Y.Q."/>
            <person name="Ai Y."/>
            <person name="Zhai J.W."/>
            <person name="Wu S.S."/>
            <person name="Zhou Z."/>
            <person name="Hsiao Y.Y."/>
            <person name="Wu W.L."/>
            <person name="Chen Y.Y."/>
            <person name="Lin Y.F."/>
            <person name="Hsu J.L."/>
            <person name="Li C.Y."/>
            <person name="Wang Z.W."/>
            <person name="Zhao X."/>
            <person name="Zhong W.Y."/>
            <person name="Ma X.K."/>
            <person name="Ma L."/>
            <person name="Huang J."/>
            <person name="Chen G.Z."/>
            <person name="Huang M.Z."/>
            <person name="Huang L."/>
            <person name="Peng D.H."/>
            <person name="Luo Y.B."/>
            <person name="Zou S.Q."/>
            <person name="Chen S.P."/>
            <person name="Lan S."/>
            <person name="Tsai W.C."/>
            <person name="Van de Peer Y."/>
            <person name="Liu Z.J."/>
        </authorList>
    </citation>
    <scope>NUCLEOTIDE SEQUENCE [LARGE SCALE GENOMIC DNA]</scope>
    <source>
        <strain evidence="1">Lor287</strain>
    </source>
</reference>
<proteinExistence type="predicted"/>
<comment type="caution">
    <text evidence="1">The sequence shown here is derived from an EMBL/GenBank/DDBJ whole genome shotgun (WGS) entry which is preliminary data.</text>
</comment>
<organism evidence="1 2">
    <name type="scientific">Platanthera zijinensis</name>
    <dbReference type="NCBI Taxonomy" id="2320716"/>
    <lineage>
        <taxon>Eukaryota</taxon>
        <taxon>Viridiplantae</taxon>
        <taxon>Streptophyta</taxon>
        <taxon>Embryophyta</taxon>
        <taxon>Tracheophyta</taxon>
        <taxon>Spermatophyta</taxon>
        <taxon>Magnoliopsida</taxon>
        <taxon>Liliopsida</taxon>
        <taxon>Asparagales</taxon>
        <taxon>Orchidaceae</taxon>
        <taxon>Orchidoideae</taxon>
        <taxon>Orchideae</taxon>
        <taxon>Orchidinae</taxon>
        <taxon>Platanthera</taxon>
    </lineage>
</organism>
<keyword evidence="2" id="KW-1185">Reference proteome</keyword>
<dbReference type="Proteomes" id="UP001418222">
    <property type="component" value="Unassembled WGS sequence"/>
</dbReference>
<gene>
    <name evidence="1" type="ORF">KSP39_PZI014031</name>
</gene>
<accession>A0AAP0G426</accession>
<name>A0AAP0G426_9ASPA</name>
<evidence type="ECO:0000313" key="1">
    <source>
        <dbReference type="EMBL" id="KAK8936214.1"/>
    </source>
</evidence>
<sequence length="106" mass="11839">MRKIIRVPHLPSRIKSGVRVKLAILTFPRKIKIKRGRGSRKTFIIKVILQDEIIAAMQEDRSLGYKDLSRFLLIPIAYYGPTVVGELGGNKPLVGAVAKCEGIREA</sequence>
<protein>
    <submittedName>
        <fullName evidence="1">Uncharacterized protein</fullName>
    </submittedName>
</protein>